<dbReference type="Proteomes" id="UP001318860">
    <property type="component" value="Unassembled WGS sequence"/>
</dbReference>
<accession>A0ABR0U2Y2</accession>
<evidence type="ECO:0000256" key="4">
    <source>
        <dbReference type="SAM" id="MobiDB-lite"/>
    </source>
</evidence>
<feature type="repeat" description="WD" evidence="3">
    <location>
        <begin position="305"/>
        <end position="346"/>
    </location>
</feature>
<evidence type="ECO:0000313" key="5">
    <source>
        <dbReference type="EMBL" id="KAK6116565.1"/>
    </source>
</evidence>
<protein>
    <submittedName>
        <fullName evidence="5">Uncharacterized protein</fullName>
    </submittedName>
</protein>
<dbReference type="PANTHER" id="PTHR22844">
    <property type="entry name" value="F-BOX AND WD40 DOMAIN PROTEIN"/>
    <property type="match status" value="1"/>
</dbReference>
<dbReference type="PROSITE" id="PS50294">
    <property type="entry name" value="WD_REPEATS_REGION"/>
    <property type="match status" value="3"/>
</dbReference>
<dbReference type="SUPFAM" id="SSF50978">
    <property type="entry name" value="WD40 repeat-like"/>
    <property type="match status" value="1"/>
</dbReference>
<evidence type="ECO:0000256" key="3">
    <source>
        <dbReference type="PROSITE-ProRule" id="PRU00221"/>
    </source>
</evidence>
<dbReference type="InterPro" id="IPR020472">
    <property type="entry name" value="WD40_PAC1"/>
</dbReference>
<evidence type="ECO:0000313" key="6">
    <source>
        <dbReference type="Proteomes" id="UP001318860"/>
    </source>
</evidence>
<comment type="caution">
    <text evidence="5">The sequence shown here is derived from an EMBL/GenBank/DDBJ whole genome shotgun (WGS) entry which is preliminary data.</text>
</comment>
<keyword evidence="2" id="KW-0677">Repeat</keyword>
<dbReference type="InterPro" id="IPR045182">
    <property type="entry name" value="JINGUBANG-like"/>
</dbReference>
<dbReference type="Gene3D" id="2.130.10.10">
    <property type="entry name" value="YVTN repeat-like/Quinoprotein amine dehydrogenase"/>
    <property type="match status" value="3"/>
</dbReference>
<feature type="region of interest" description="Disordered" evidence="4">
    <location>
        <begin position="19"/>
        <end position="51"/>
    </location>
</feature>
<feature type="repeat" description="WD" evidence="3">
    <location>
        <begin position="351"/>
        <end position="380"/>
    </location>
</feature>
<reference evidence="5 6" key="1">
    <citation type="journal article" date="2021" name="Comput. Struct. Biotechnol. J.">
        <title>De novo genome assembly of the potent medicinal plant Rehmannia glutinosa using nanopore technology.</title>
        <authorList>
            <person name="Ma L."/>
            <person name="Dong C."/>
            <person name="Song C."/>
            <person name="Wang X."/>
            <person name="Zheng X."/>
            <person name="Niu Y."/>
            <person name="Chen S."/>
            <person name="Feng W."/>
        </authorList>
    </citation>
    <scope>NUCLEOTIDE SEQUENCE [LARGE SCALE GENOMIC DNA]</scope>
    <source>
        <strain evidence="5">DH-2019</strain>
    </source>
</reference>
<dbReference type="CDD" id="cd00200">
    <property type="entry name" value="WD40"/>
    <property type="match status" value="1"/>
</dbReference>
<organism evidence="5 6">
    <name type="scientific">Rehmannia glutinosa</name>
    <name type="common">Chinese foxglove</name>
    <dbReference type="NCBI Taxonomy" id="99300"/>
    <lineage>
        <taxon>Eukaryota</taxon>
        <taxon>Viridiplantae</taxon>
        <taxon>Streptophyta</taxon>
        <taxon>Embryophyta</taxon>
        <taxon>Tracheophyta</taxon>
        <taxon>Spermatophyta</taxon>
        <taxon>Magnoliopsida</taxon>
        <taxon>eudicotyledons</taxon>
        <taxon>Gunneridae</taxon>
        <taxon>Pentapetalae</taxon>
        <taxon>asterids</taxon>
        <taxon>lamiids</taxon>
        <taxon>Lamiales</taxon>
        <taxon>Orobanchaceae</taxon>
        <taxon>Rehmannieae</taxon>
        <taxon>Rehmannia</taxon>
    </lineage>
</organism>
<dbReference type="Pfam" id="PF00400">
    <property type="entry name" value="WD40"/>
    <property type="match status" value="5"/>
</dbReference>
<feature type="repeat" description="WD" evidence="3">
    <location>
        <begin position="259"/>
        <end position="299"/>
    </location>
</feature>
<sequence>MKLRSWLSTCSSAISTATSGDSAASFQSPPPKSDTSSTFSDSQTHSSSSSTSSIQSNLSLLTLPSVPSLQKLTLSPQNDAASDPPATTAVLLTSLCTGNRRAAHINFLAVHNNLLYAAAGNEINVYEIINNTLIDTFNVEKVPTGGSVKSIAFSGGKIFTAHQDCKIKVWKLINDGKKHGHKLVAVLPTLEDRLRNFLLPRNYVRVRRGKKKLWIQHHDAVSGLATWQHENRVLSISWDKSIKIWQASRDCCQCLESVNRAHNDAINAVVISRDGLIYTGSADKRIKVWKKNEGKKFKYGLIATLEKHKSAVNALALDPDGSVLFSGSCDRSILVWEREDSANHMAVTGALRGHDRAILCLINVRDLLLSGSGDRTVRIWRRGFDGRFCCLTVLDGHRTPVRSLAAVVADDGGAVKVFSGSFDGEIKVWRVEVAGVKTISLLNF</sequence>
<name>A0ABR0U2Y2_REHGL</name>
<keyword evidence="6" id="KW-1185">Reference proteome</keyword>
<gene>
    <name evidence="5" type="ORF">DH2020_049671</name>
</gene>
<feature type="compositionally biased region" description="Low complexity" evidence="4">
    <location>
        <begin position="33"/>
        <end position="51"/>
    </location>
</feature>
<dbReference type="SMART" id="SM00320">
    <property type="entry name" value="WD40"/>
    <property type="match status" value="6"/>
</dbReference>
<proteinExistence type="predicted"/>
<evidence type="ECO:0000256" key="1">
    <source>
        <dbReference type="ARBA" id="ARBA00022574"/>
    </source>
</evidence>
<keyword evidence="1 3" id="KW-0853">WD repeat</keyword>
<dbReference type="PRINTS" id="PR00320">
    <property type="entry name" value="GPROTEINBRPT"/>
</dbReference>
<dbReference type="PANTHER" id="PTHR22844:SF199">
    <property type="entry name" value="F21J9.19"/>
    <property type="match status" value="1"/>
</dbReference>
<dbReference type="EMBL" id="JABTTQ020003489">
    <property type="protein sequence ID" value="KAK6116565.1"/>
    <property type="molecule type" value="Genomic_DNA"/>
</dbReference>
<dbReference type="InterPro" id="IPR001680">
    <property type="entry name" value="WD40_rpt"/>
</dbReference>
<dbReference type="InterPro" id="IPR036322">
    <property type="entry name" value="WD40_repeat_dom_sf"/>
</dbReference>
<dbReference type="InterPro" id="IPR015943">
    <property type="entry name" value="WD40/YVTN_repeat-like_dom_sf"/>
</dbReference>
<evidence type="ECO:0000256" key="2">
    <source>
        <dbReference type="ARBA" id="ARBA00022737"/>
    </source>
</evidence>
<dbReference type="PROSITE" id="PS50082">
    <property type="entry name" value="WD_REPEATS_2"/>
    <property type="match status" value="3"/>
</dbReference>